<dbReference type="InterPro" id="IPR036390">
    <property type="entry name" value="WH_DNA-bd_sf"/>
</dbReference>
<dbReference type="EMBL" id="JARIHO010000012">
    <property type="protein sequence ID" value="KAJ7352323.1"/>
    <property type="molecule type" value="Genomic_DNA"/>
</dbReference>
<dbReference type="PANTHER" id="PTHR11829">
    <property type="entry name" value="FORKHEAD BOX PROTEIN"/>
    <property type="match status" value="1"/>
</dbReference>
<dbReference type="Pfam" id="PF00250">
    <property type="entry name" value="Forkhead"/>
    <property type="match status" value="1"/>
</dbReference>
<feature type="compositionally biased region" description="Polar residues" evidence="4">
    <location>
        <begin position="305"/>
        <end position="318"/>
    </location>
</feature>
<dbReference type="InterPro" id="IPR050211">
    <property type="entry name" value="FOX_domain-containing"/>
</dbReference>
<sequence length="414" mass="45468">MWWVQDPSRSAQWAQFEQEQGLLCHALLSRQYDTDSSDESMLTFESDSASSPALSIDELLEPCDEEYLTLNYTPPSRDNRPLPPTERYEGGREQGARHSGRQQRIQEHSPYSRPSQSSRRSNSDSERHHGATDLDIYGSLSSVNSKLDAWAGMALCNPAQLAFPPSAFCGPHGFPEAGPHLRQSVGIPAWLPVSLSSVVDPPNGERPGVPLPSLVQLAIYETPAKSLTLQGVYKAIAAQFKYFRIQDDMGIMSWRNSIRHALSLYSVFVKVPRPTGPGRGCRWVLNIAACIHGPYGRERKRRGKNGSNAHGPTVQTQAEMPAGPSNPKSTNSRARNDFDVSTVDLNESNIDPALRTGVQSSAQLFLAFGTSDADSSDSTVPVARKNRPRSRASIGTNESAPTSRRRRTRASALN</sequence>
<keyword evidence="7" id="KW-1185">Reference proteome</keyword>
<proteinExistence type="predicted"/>
<dbReference type="InterPro" id="IPR030456">
    <property type="entry name" value="TF_fork_head_CS_2"/>
</dbReference>
<feature type="region of interest" description="Disordered" evidence="4">
    <location>
        <begin position="371"/>
        <end position="414"/>
    </location>
</feature>
<dbReference type="SUPFAM" id="SSF46785">
    <property type="entry name" value="Winged helix' DNA-binding domain"/>
    <property type="match status" value="1"/>
</dbReference>
<feature type="domain" description="Fork-head" evidence="5">
    <location>
        <begin position="206"/>
        <end position="300"/>
    </location>
</feature>
<dbReference type="AlphaFoldDB" id="A0AAD7A931"/>
<dbReference type="GO" id="GO:0000978">
    <property type="term" value="F:RNA polymerase II cis-regulatory region sequence-specific DNA binding"/>
    <property type="evidence" value="ECO:0007669"/>
    <property type="project" value="TreeGrafter"/>
</dbReference>
<dbReference type="CDD" id="cd00059">
    <property type="entry name" value="FH_FOX"/>
    <property type="match status" value="1"/>
</dbReference>
<dbReference type="SMART" id="SM00339">
    <property type="entry name" value="FH"/>
    <property type="match status" value="1"/>
</dbReference>
<name>A0AAD7A931_9AGAR</name>
<dbReference type="GO" id="GO:0000981">
    <property type="term" value="F:DNA-binding transcription factor activity, RNA polymerase II-specific"/>
    <property type="evidence" value="ECO:0007669"/>
    <property type="project" value="TreeGrafter"/>
</dbReference>
<evidence type="ECO:0000256" key="4">
    <source>
        <dbReference type="SAM" id="MobiDB-lite"/>
    </source>
</evidence>
<comment type="caution">
    <text evidence="6">The sequence shown here is derived from an EMBL/GenBank/DDBJ whole genome shotgun (WGS) entry which is preliminary data.</text>
</comment>
<gene>
    <name evidence="6" type="ORF">DFH08DRAFT_740127</name>
</gene>
<feature type="compositionally biased region" description="Low complexity" evidence="4">
    <location>
        <begin position="109"/>
        <end position="120"/>
    </location>
</feature>
<feature type="region of interest" description="Disordered" evidence="4">
    <location>
        <begin position="297"/>
        <end position="335"/>
    </location>
</feature>
<dbReference type="PRINTS" id="PR00053">
    <property type="entry name" value="FORKHEAD"/>
</dbReference>
<keyword evidence="2 3" id="KW-0539">Nucleus</keyword>
<protein>
    <recommendedName>
        <fullName evidence="5">Fork-head domain-containing protein</fullName>
    </recommendedName>
</protein>
<evidence type="ECO:0000256" key="1">
    <source>
        <dbReference type="ARBA" id="ARBA00023125"/>
    </source>
</evidence>
<dbReference type="InterPro" id="IPR001766">
    <property type="entry name" value="Fork_head_dom"/>
</dbReference>
<dbReference type="GO" id="GO:0005634">
    <property type="term" value="C:nucleus"/>
    <property type="evidence" value="ECO:0007669"/>
    <property type="project" value="UniProtKB-SubCell"/>
</dbReference>
<feature type="compositionally biased region" description="Basic residues" evidence="4">
    <location>
        <begin position="403"/>
        <end position="414"/>
    </location>
</feature>
<dbReference type="Proteomes" id="UP001218218">
    <property type="component" value="Unassembled WGS sequence"/>
</dbReference>
<dbReference type="InterPro" id="IPR036388">
    <property type="entry name" value="WH-like_DNA-bd_sf"/>
</dbReference>
<evidence type="ECO:0000256" key="3">
    <source>
        <dbReference type="PROSITE-ProRule" id="PRU00089"/>
    </source>
</evidence>
<comment type="subcellular location">
    <subcellularLocation>
        <location evidence="3">Nucleus</location>
    </subcellularLocation>
</comment>
<feature type="DNA-binding region" description="Fork-head" evidence="3">
    <location>
        <begin position="206"/>
        <end position="300"/>
    </location>
</feature>
<dbReference type="PROSITE" id="PS50039">
    <property type="entry name" value="FORK_HEAD_3"/>
    <property type="match status" value="1"/>
</dbReference>
<evidence type="ECO:0000313" key="6">
    <source>
        <dbReference type="EMBL" id="KAJ7352323.1"/>
    </source>
</evidence>
<feature type="compositionally biased region" description="Basic and acidic residues" evidence="4">
    <location>
        <begin position="121"/>
        <end position="132"/>
    </location>
</feature>
<dbReference type="Gene3D" id="1.10.10.10">
    <property type="entry name" value="Winged helix-like DNA-binding domain superfamily/Winged helix DNA-binding domain"/>
    <property type="match status" value="1"/>
</dbReference>
<keyword evidence="1 3" id="KW-0238">DNA-binding</keyword>
<organism evidence="6 7">
    <name type="scientific">Mycena albidolilacea</name>
    <dbReference type="NCBI Taxonomy" id="1033008"/>
    <lineage>
        <taxon>Eukaryota</taxon>
        <taxon>Fungi</taxon>
        <taxon>Dikarya</taxon>
        <taxon>Basidiomycota</taxon>
        <taxon>Agaricomycotina</taxon>
        <taxon>Agaricomycetes</taxon>
        <taxon>Agaricomycetidae</taxon>
        <taxon>Agaricales</taxon>
        <taxon>Marasmiineae</taxon>
        <taxon>Mycenaceae</taxon>
        <taxon>Mycena</taxon>
    </lineage>
</organism>
<evidence type="ECO:0000259" key="5">
    <source>
        <dbReference type="PROSITE" id="PS50039"/>
    </source>
</evidence>
<evidence type="ECO:0000313" key="7">
    <source>
        <dbReference type="Proteomes" id="UP001218218"/>
    </source>
</evidence>
<accession>A0AAD7A931</accession>
<dbReference type="PANTHER" id="PTHR11829:SF343">
    <property type="entry name" value="FORK-HEAD DOMAIN-CONTAINING PROTEIN"/>
    <property type="match status" value="1"/>
</dbReference>
<reference evidence="6" key="1">
    <citation type="submission" date="2023-03" db="EMBL/GenBank/DDBJ databases">
        <title>Massive genome expansion in bonnet fungi (Mycena s.s.) driven by repeated elements and novel gene families across ecological guilds.</title>
        <authorList>
            <consortium name="Lawrence Berkeley National Laboratory"/>
            <person name="Harder C.B."/>
            <person name="Miyauchi S."/>
            <person name="Viragh M."/>
            <person name="Kuo A."/>
            <person name="Thoen E."/>
            <person name="Andreopoulos B."/>
            <person name="Lu D."/>
            <person name="Skrede I."/>
            <person name="Drula E."/>
            <person name="Henrissat B."/>
            <person name="Morin E."/>
            <person name="Kohler A."/>
            <person name="Barry K."/>
            <person name="LaButti K."/>
            <person name="Morin E."/>
            <person name="Salamov A."/>
            <person name="Lipzen A."/>
            <person name="Mereny Z."/>
            <person name="Hegedus B."/>
            <person name="Baldrian P."/>
            <person name="Stursova M."/>
            <person name="Weitz H."/>
            <person name="Taylor A."/>
            <person name="Grigoriev I.V."/>
            <person name="Nagy L.G."/>
            <person name="Martin F."/>
            <person name="Kauserud H."/>
        </authorList>
    </citation>
    <scope>NUCLEOTIDE SEQUENCE</scope>
    <source>
        <strain evidence="6">CBHHK002</strain>
    </source>
</reference>
<dbReference type="PROSITE" id="PS00658">
    <property type="entry name" value="FORK_HEAD_2"/>
    <property type="match status" value="1"/>
</dbReference>
<feature type="region of interest" description="Disordered" evidence="4">
    <location>
        <begin position="69"/>
        <end position="132"/>
    </location>
</feature>
<evidence type="ECO:0000256" key="2">
    <source>
        <dbReference type="ARBA" id="ARBA00023242"/>
    </source>
</evidence>
<feature type="compositionally biased region" description="Basic and acidic residues" evidence="4">
    <location>
        <begin position="86"/>
        <end position="96"/>
    </location>
</feature>